<evidence type="ECO:0000313" key="5">
    <source>
        <dbReference type="EMBL" id="SPF55231.1"/>
    </source>
</evidence>
<dbReference type="PANTHER" id="PTHR10302">
    <property type="entry name" value="SINGLE-STRANDED DNA-BINDING PROTEIN"/>
    <property type="match status" value="1"/>
</dbReference>
<evidence type="ECO:0000256" key="4">
    <source>
        <dbReference type="SAM" id="MobiDB-lite"/>
    </source>
</evidence>
<dbReference type="AlphaFoldDB" id="A0A2U3LTK5"/>
<protein>
    <recommendedName>
        <fullName evidence="2 3">Single-stranded DNA-binding protein</fullName>
    </recommendedName>
</protein>
<sequence>MTKFTIAVDRRYKNKQGEKETDFIDIISWRQLAEICANNLDKGRLVSVEGALQIRSYQDKEGNKRKAAEIVADNVFFLDHKKDNDSGGSQGQHRSSGTSSFGHEVALDDDIPF</sequence>
<dbReference type="CDD" id="cd04496">
    <property type="entry name" value="SSB_OBF"/>
    <property type="match status" value="1"/>
</dbReference>
<name>A0A2U3LTK5_9FIRM</name>
<dbReference type="EMBL" id="OMOF01000788">
    <property type="protein sequence ID" value="SPF55231.1"/>
    <property type="molecule type" value="Genomic_DNA"/>
</dbReference>
<dbReference type="GO" id="GO:0003697">
    <property type="term" value="F:single-stranded DNA binding"/>
    <property type="evidence" value="ECO:0007669"/>
    <property type="project" value="InterPro"/>
</dbReference>
<dbReference type="GO" id="GO:0006260">
    <property type="term" value="P:DNA replication"/>
    <property type="evidence" value="ECO:0007669"/>
    <property type="project" value="InterPro"/>
</dbReference>
<evidence type="ECO:0000256" key="1">
    <source>
        <dbReference type="ARBA" id="ARBA00023125"/>
    </source>
</evidence>
<dbReference type="Pfam" id="PF00436">
    <property type="entry name" value="SSB"/>
    <property type="match status" value="1"/>
</dbReference>
<dbReference type="Proteomes" id="UP000238916">
    <property type="component" value="Unassembled WGS sequence"/>
</dbReference>
<dbReference type="InterPro" id="IPR012340">
    <property type="entry name" value="NA-bd_OB-fold"/>
</dbReference>
<evidence type="ECO:0000256" key="3">
    <source>
        <dbReference type="RuleBase" id="RU000524"/>
    </source>
</evidence>
<dbReference type="InterPro" id="IPR011344">
    <property type="entry name" value="ssDNA-bd"/>
</dbReference>
<dbReference type="Gene3D" id="2.40.50.140">
    <property type="entry name" value="Nucleic acid-binding proteins"/>
    <property type="match status" value="1"/>
</dbReference>
<evidence type="ECO:0000313" key="6">
    <source>
        <dbReference type="Proteomes" id="UP000238916"/>
    </source>
</evidence>
<reference evidence="6" key="1">
    <citation type="submission" date="2018-02" db="EMBL/GenBank/DDBJ databases">
        <authorList>
            <person name="Hausmann B."/>
        </authorList>
    </citation>
    <scope>NUCLEOTIDE SEQUENCE [LARGE SCALE GENOMIC DNA]</scope>
    <source>
        <strain evidence="6">Peat soil MAG SbF1</strain>
    </source>
</reference>
<evidence type="ECO:0000256" key="2">
    <source>
        <dbReference type="PIRNR" id="PIRNR002070"/>
    </source>
</evidence>
<dbReference type="PROSITE" id="PS50935">
    <property type="entry name" value="SSB"/>
    <property type="match status" value="1"/>
</dbReference>
<keyword evidence="1 2" id="KW-0238">DNA-binding</keyword>
<dbReference type="InterPro" id="IPR000424">
    <property type="entry name" value="Primosome_PriB/ssb"/>
</dbReference>
<dbReference type="PIRSF" id="PIRSF002070">
    <property type="entry name" value="SSB"/>
    <property type="match status" value="1"/>
</dbReference>
<accession>A0A2U3LTK5</accession>
<organism evidence="5 6">
    <name type="scientific">Candidatus Desulfosporosinus infrequens</name>
    <dbReference type="NCBI Taxonomy" id="2043169"/>
    <lineage>
        <taxon>Bacteria</taxon>
        <taxon>Bacillati</taxon>
        <taxon>Bacillota</taxon>
        <taxon>Clostridia</taxon>
        <taxon>Eubacteriales</taxon>
        <taxon>Desulfitobacteriaceae</taxon>
        <taxon>Desulfosporosinus</taxon>
    </lineage>
</organism>
<dbReference type="GO" id="GO:0009295">
    <property type="term" value="C:nucleoid"/>
    <property type="evidence" value="ECO:0007669"/>
    <property type="project" value="TreeGrafter"/>
</dbReference>
<gene>
    <name evidence="5" type="ORF">SBF1_8080005</name>
</gene>
<proteinExistence type="predicted"/>
<feature type="compositionally biased region" description="Low complexity" evidence="4">
    <location>
        <begin position="91"/>
        <end position="100"/>
    </location>
</feature>
<feature type="region of interest" description="Disordered" evidence="4">
    <location>
        <begin position="81"/>
        <end position="113"/>
    </location>
</feature>
<dbReference type="SUPFAM" id="SSF50249">
    <property type="entry name" value="Nucleic acid-binding proteins"/>
    <property type="match status" value="1"/>
</dbReference>
<dbReference type="NCBIfam" id="TIGR00621">
    <property type="entry name" value="ssb"/>
    <property type="match status" value="1"/>
</dbReference>
<dbReference type="PANTHER" id="PTHR10302:SF27">
    <property type="entry name" value="SINGLE-STRANDED DNA-BINDING PROTEIN"/>
    <property type="match status" value="1"/>
</dbReference>